<evidence type="ECO:0000313" key="3">
    <source>
        <dbReference type="Proteomes" id="UP000572377"/>
    </source>
</evidence>
<dbReference type="EMBL" id="JABFBC010000001">
    <property type="protein sequence ID" value="NNU79922.1"/>
    <property type="molecule type" value="Genomic_DNA"/>
</dbReference>
<feature type="signal peptide" evidence="1">
    <location>
        <begin position="1"/>
        <end position="20"/>
    </location>
</feature>
<sequence>MIRASALTIAALCMMAPPLAAQSRIEVIPYDDIAVPPGTQIDFEGLSVHSDRGLMPVDGLLVLKGVALGERFEGQGAGTRISPEGIAHDRILERPTAPLAVEPGPRGGNLAIAQSDPAFGSSVLLPTGPGAADGDADHRHGEGAVALRFDQDQCMLGFAVYLDGLGGTVAALEAGWNLRVTFYDRDGRILGEMSQLRSGGLQTAAYRDRSGVPMIAGAMIENLDIGGIALDDLRFSAYCTPLLS</sequence>
<name>A0A849L0W9_9RHOB</name>
<keyword evidence="3" id="KW-1185">Reference proteome</keyword>
<dbReference type="AlphaFoldDB" id="A0A849L0W9"/>
<evidence type="ECO:0000313" key="2">
    <source>
        <dbReference type="EMBL" id="NNU79922.1"/>
    </source>
</evidence>
<keyword evidence="1" id="KW-0732">Signal</keyword>
<gene>
    <name evidence="2" type="ORF">HMH01_05665</name>
</gene>
<comment type="caution">
    <text evidence="2">The sequence shown here is derived from an EMBL/GenBank/DDBJ whole genome shotgun (WGS) entry which is preliminary data.</text>
</comment>
<reference evidence="2 3" key="1">
    <citation type="submission" date="2020-05" db="EMBL/GenBank/DDBJ databases">
        <title>Gimesia benthica sp. nov., a novel planctomycete isolated from a deep-sea water sample of the Northwest Indian Ocean.</title>
        <authorList>
            <person name="Wang J."/>
            <person name="Ruan C."/>
            <person name="Song L."/>
            <person name="Zhu Y."/>
            <person name="Li A."/>
            <person name="Zheng X."/>
            <person name="Wang L."/>
            <person name="Lu Z."/>
            <person name="Huang Y."/>
            <person name="Du W."/>
            <person name="Zhou Y."/>
            <person name="Huang L."/>
            <person name="Dai X."/>
        </authorList>
    </citation>
    <scope>NUCLEOTIDE SEQUENCE [LARGE SCALE GENOMIC DNA]</scope>
    <source>
        <strain evidence="2 3">YYQ-30</strain>
    </source>
</reference>
<feature type="chain" id="PRO_5032899895" evidence="1">
    <location>
        <begin position="21"/>
        <end position="244"/>
    </location>
</feature>
<proteinExistence type="predicted"/>
<dbReference type="RefSeq" id="WP_171323282.1">
    <property type="nucleotide sequence ID" value="NZ_JABFBC010000001.1"/>
</dbReference>
<evidence type="ECO:0000256" key="1">
    <source>
        <dbReference type="SAM" id="SignalP"/>
    </source>
</evidence>
<dbReference type="Proteomes" id="UP000572377">
    <property type="component" value="Unassembled WGS sequence"/>
</dbReference>
<accession>A0A849L0W9</accession>
<organism evidence="2 3">
    <name type="scientific">Halovulum dunhuangense</name>
    <dbReference type="NCBI Taxonomy" id="1505036"/>
    <lineage>
        <taxon>Bacteria</taxon>
        <taxon>Pseudomonadati</taxon>
        <taxon>Pseudomonadota</taxon>
        <taxon>Alphaproteobacteria</taxon>
        <taxon>Rhodobacterales</taxon>
        <taxon>Paracoccaceae</taxon>
        <taxon>Halovulum</taxon>
    </lineage>
</organism>
<protein>
    <submittedName>
        <fullName evidence="2">Uncharacterized protein</fullName>
    </submittedName>
</protein>